<accession>A0ABX5N281</accession>
<feature type="transmembrane region" description="Helical" evidence="1">
    <location>
        <begin position="49"/>
        <end position="67"/>
    </location>
</feature>
<feature type="transmembrane region" description="Helical" evidence="1">
    <location>
        <begin position="12"/>
        <end position="28"/>
    </location>
</feature>
<evidence type="ECO:0000256" key="1">
    <source>
        <dbReference type="SAM" id="Phobius"/>
    </source>
</evidence>
<evidence type="ECO:0000313" key="2">
    <source>
        <dbReference type="EMBL" id="PXY85237.1"/>
    </source>
</evidence>
<sequence length="116" mass="13561">MFPPFVTTILKILQFVLIILVIISAIYVKRHEKEVFSRPRTHPKSFDMCLTLGVILVPWVPVLWYIIFPLKANVSIYIQRIVDVWPIIALCVFWAVILLLATYYDLKLRKKYGGDP</sequence>
<protein>
    <recommendedName>
        <fullName evidence="4">Integral membrane protein</fullName>
    </recommendedName>
</protein>
<keyword evidence="1" id="KW-1133">Transmembrane helix</keyword>
<reference evidence="2 3" key="1">
    <citation type="submission" date="2018-05" db="EMBL/GenBank/DDBJ databases">
        <title>Reference genomes for bee gut microbiota database.</title>
        <authorList>
            <person name="Ellegaard K.M."/>
        </authorList>
    </citation>
    <scope>NUCLEOTIDE SEQUENCE [LARGE SCALE GENOMIC DNA]</scope>
    <source>
        <strain evidence="2 3">ESL0184</strain>
    </source>
</reference>
<dbReference type="Proteomes" id="UP000247698">
    <property type="component" value="Unassembled WGS sequence"/>
</dbReference>
<evidence type="ECO:0008006" key="4">
    <source>
        <dbReference type="Google" id="ProtNLM"/>
    </source>
</evidence>
<feature type="transmembrane region" description="Helical" evidence="1">
    <location>
        <begin position="87"/>
        <end position="106"/>
    </location>
</feature>
<gene>
    <name evidence="2" type="ORF">DK873_08900</name>
</gene>
<dbReference type="EMBL" id="QGLG01000002">
    <property type="protein sequence ID" value="PXY85237.1"/>
    <property type="molecule type" value="Genomic_DNA"/>
</dbReference>
<proteinExistence type="predicted"/>
<keyword evidence="3" id="KW-1185">Reference proteome</keyword>
<evidence type="ECO:0000313" key="3">
    <source>
        <dbReference type="Proteomes" id="UP000247698"/>
    </source>
</evidence>
<dbReference type="RefSeq" id="WP_110446642.1">
    <property type="nucleotide sequence ID" value="NZ_QGLG01000002.1"/>
</dbReference>
<organism evidence="2 3">
    <name type="scientific">Lactobacillus melliventris</name>
    <dbReference type="NCBI Taxonomy" id="1218507"/>
    <lineage>
        <taxon>Bacteria</taxon>
        <taxon>Bacillati</taxon>
        <taxon>Bacillota</taxon>
        <taxon>Bacilli</taxon>
        <taxon>Lactobacillales</taxon>
        <taxon>Lactobacillaceae</taxon>
        <taxon>Lactobacillus</taxon>
    </lineage>
</organism>
<keyword evidence="1" id="KW-0472">Membrane</keyword>
<comment type="caution">
    <text evidence="2">The sequence shown here is derived from an EMBL/GenBank/DDBJ whole genome shotgun (WGS) entry which is preliminary data.</text>
</comment>
<name>A0ABX5N281_9LACO</name>
<keyword evidence="1" id="KW-0812">Transmembrane</keyword>